<dbReference type="AlphaFoldDB" id="A0A5B7GU15"/>
<dbReference type="EMBL" id="VSRR010017137">
    <property type="protein sequence ID" value="MPC60054.1"/>
    <property type="molecule type" value="Genomic_DNA"/>
</dbReference>
<dbReference type="Proteomes" id="UP000324222">
    <property type="component" value="Unassembled WGS sequence"/>
</dbReference>
<proteinExistence type="predicted"/>
<gene>
    <name evidence="1" type="ORF">E2C01_054089</name>
</gene>
<name>A0A5B7GU15_PORTR</name>
<sequence>MEAASSSKRVRGGVSLWECGAMWTA</sequence>
<accession>A0A5B7GU15</accession>
<protein>
    <submittedName>
        <fullName evidence="1">Uncharacterized protein</fullName>
    </submittedName>
</protein>
<comment type="caution">
    <text evidence="1">The sequence shown here is derived from an EMBL/GenBank/DDBJ whole genome shotgun (WGS) entry which is preliminary data.</text>
</comment>
<evidence type="ECO:0000313" key="1">
    <source>
        <dbReference type="EMBL" id="MPC60054.1"/>
    </source>
</evidence>
<evidence type="ECO:0000313" key="2">
    <source>
        <dbReference type="Proteomes" id="UP000324222"/>
    </source>
</evidence>
<organism evidence="1 2">
    <name type="scientific">Portunus trituberculatus</name>
    <name type="common">Swimming crab</name>
    <name type="synonym">Neptunus trituberculatus</name>
    <dbReference type="NCBI Taxonomy" id="210409"/>
    <lineage>
        <taxon>Eukaryota</taxon>
        <taxon>Metazoa</taxon>
        <taxon>Ecdysozoa</taxon>
        <taxon>Arthropoda</taxon>
        <taxon>Crustacea</taxon>
        <taxon>Multicrustacea</taxon>
        <taxon>Malacostraca</taxon>
        <taxon>Eumalacostraca</taxon>
        <taxon>Eucarida</taxon>
        <taxon>Decapoda</taxon>
        <taxon>Pleocyemata</taxon>
        <taxon>Brachyura</taxon>
        <taxon>Eubrachyura</taxon>
        <taxon>Portunoidea</taxon>
        <taxon>Portunidae</taxon>
        <taxon>Portuninae</taxon>
        <taxon>Portunus</taxon>
    </lineage>
</organism>
<reference evidence="1 2" key="1">
    <citation type="submission" date="2019-05" db="EMBL/GenBank/DDBJ databases">
        <title>Another draft genome of Portunus trituberculatus and its Hox gene families provides insights of decapod evolution.</title>
        <authorList>
            <person name="Jeong J.-H."/>
            <person name="Song I."/>
            <person name="Kim S."/>
            <person name="Choi T."/>
            <person name="Kim D."/>
            <person name="Ryu S."/>
            <person name="Kim W."/>
        </authorList>
    </citation>
    <scope>NUCLEOTIDE SEQUENCE [LARGE SCALE GENOMIC DNA]</scope>
    <source>
        <tissue evidence="1">Muscle</tissue>
    </source>
</reference>
<keyword evidence="2" id="KW-1185">Reference proteome</keyword>